<comment type="similarity">
    <text evidence="2">Belongs to the TMEM88 family.</text>
</comment>
<evidence type="ECO:0000313" key="8">
    <source>
        <dbReference type="EMBL" id="KAG9346627.1"/>
    </source>
</evidence>
<dbReference type="EMBL" id="JAFBMS010000015">
    <property type="protein sequence ID" value="KAG9346627.1"/>
    <property type="molecule type" value="Genomic_DNA"/>
</dbReference>
<protein>
    <recommendedName>
        <fullName evidence="10">Transmembrane protein 88 b</fullName>
    </recommendedName>
</protein>
<evidence type="ECO:0000256" key="6">
    <source>
        <dbReference type="SAM" id="MobiDB-lite"/>
    </source>
</evidence>
<dbReference type="OrthoDB" id="8860689at2759"/>
<evidence type="ECO:0000256" key="1">
    <source>
        <dbReference type="ARBA" id="ARBA00004141"/>
    </source>
</evidence>
<dbReference type="PANTHER" id="PTHR28628">
    <property type="entry name" value="TRANSMEMBRANE PROTEIN 88-RELATED"/>
    <property type="match status" value="1"/>
</dbReference>
<evidence type="ECO:0008006" key="10">
    <source>
        <dbReference type="Google" id="ProtNLM"/>
    </source>
</evidence>
<name>A0A8T2PD20_9TELE</name>
<feature type="non-terminal residue" evidence="8">
    <location>
        <position position="1"/>
    </location>
</feature>
<feature type="region of interest" description="Disordered" evidence="6">
    <location>
        <begin position="179"/>
        <end position="221"/>
    </location>
</feature>
<sequence>YQTPTPSKHTHHHTTTLTRRGAHKGRTKYYRKERAGQGQRERQTFKGERHITADISEKEKEHFKRKISAGDIEREPNSGQEENGNQGLLCCLRSSRGKWETHLHDTRLIQTALQASVLKQRHSQDYKRADLQGSTCLCVCTVAREKREEGRTQKRGTEGEQEVYQALLHTFTMSMSGTLEKGSAHHHPLDLGDEPPLHHHPHHQANSHLHHANSMSSTAPAGTPVGGSVVVPPPYSVAEGDMPLELRGSLDCWACSVLVTAQNLIIAAINAGLAGLVFGLILTPAIVMVVFGFLCHSTVRPQGSSLYCSDLLNDGGCVALLVVGFLLVTPLLVLALAAYCRLARHLQLGLCFIPYSRAVYKNLPATQHRGLTGGCCRQQGAAESGGKGKGKSKVWV</sequence>
<evidence type="ECO:0000256" key="5">
    <source>
        <dbReference type="ARBA" id="ARBA00023136"/>
    </source>
</evidence>
<dbReference type="InterPro" id="IPR033355">
    <property type="entry name" value="TMEM88"/>
</dbReference>
<feature type="transmembrane region" description="Helical" evidence="7">
    <location>
        <begin position="316"/>
        <end position="339"/>
    </location>
</feature>
<dbReference type="Proteomes" id="UP000824540">
    <property type="component" value="Unassembled WGS sequence"/>
</dbReference>
<gene>
    <name evidence="8" type="ORF">JZ751_006938</name>
</gene>
<feature type="region of interest" description="Disordered" evidence="6">
    <location>
        <begin position="1"/>
        <end position="85"/>
    </location>
</feature>
<organism evidence="8 9">
    <name type="scientific">Albula glossodonta</name>
    <name type="common">roundjaw bonefish</name>
    <dbReference type="NCBI Taxonomy" id="121402"/>
    <lineage>
        <taxon>Eukaryota</taxon>
        <taxon>Metazoa</taxon>
        <taxon>Chordata</taxon>
        <taxon>Craniata</taxon>
        <taxon>Vertebrata</taxon>
        <taxon>Euteleostomi</taxon>
        <taxon>Actinopterygii</taxon>
        <taxon>Neopterygii</taxon>
        <taxon>Teleostei</taxon>
        <taxon>Albuliformes</taxon>
        <taxon>Albulidae</taxon>
        <taxon>Albula</taxon>
    </lineage>
</organism>
<dbReference type="PANTHER" id="PTHR28628:SF3">
    <property type="entry name" value="TRANSMEMBRANE PROTEIN 88"/>
    <property type="match status" value="1"/>
</dbReference>
<keyword evidence="4 7" id="KW-1133">Transmembrane helix</keyword>
<keyword evidence="3 7" id="KW-0812">Transmembrane</keyword>
<evidence type="ECO:0000313" key="9">
    <source>
        <dbReference type="Proteomes" id="UP000824540"/>
    </source>
</evidence>
<keyword evidence="5 7" id="KW-0472">Membrane</keyword>
<evidence type="ECO:0000256" key="7">
    <source>
        <dbReference type="SAM" id="Phobius"/>
    </source>
</evidence>
<dbReference type="AlphaFoldDB" id="A0A8T2PD20"/>
<dbReference type="GO" id="GO:0030165">
    <property type="term" value="F:PDZ domain binding"/>
    <property type="evidence" value="ECO:0007669"/>
    <property type="project" value="TreeGrafter"/>
</dbReference>
<evidence type="ECO:0000256" key="4">
    <source>
        <dbReference type="ARBA" id="ARBA00022989"/>
    </source>
</evidence>
<accession>A0A8T2PD20</accession>
<feature type="transmembrane region" description="Helical" evidence="7">
    <location>
        <begin position="264"/>
        <end position="295"/>
    </location>
</feature>
<feature type="compositionally biased region" description="Basic and acidic residues" evidence="6">
    <location>
        <begin position="30"/>
        <end position="62"/>
    </location>
</feature>
<comment type="subcellular location">
    <subcellularLocation>
        <location evidence="1">Membrane</location>
        <topology evidence="1">Multi-pass membrane protein</topology>
    </subcellularLocation>
</comment>
<comment type="caution">
    <text evidence="8">The sequence shown here is derived from an EMBL/GenBank/DDBJ whole genome shotgun (WGS) entry which is preliminary data.</text>
</comment>
<proteinExistence type="inferred from homology"/>
<evidence type="ECO:0000256" key="2">
    <source>
        <dbReference type="ARBA" id="ARBA00005734"/>
    </source>
</evidence>
<evidence type="ECO:0000256" key="3">
    <source>
        <dbReference type="ARBA" id="ARBA00022692"/>
    </source>
</evidence>
<feature type="compositionally biased region" description="Basic residues" evidence="6">
    <location>
        <begin position="8"/>
        <end position="29"/>
    </location>
</feature>
<keyword evidence="9" id="KW-1185">Reference proteome</keyword>
<feature type="compositionally biased region" description="Basic residues" evidence="6">
    <location>
        <begin position="198"/>
        <end position="211"/>
    </location>
</feature>
<dbReference type="GO" id="GO:0005886">
    <property type="term" value="C:plasma membrane"/>
    <property type="evidence" value="ECO:0007669"/>
    <property type="project" value="TreeGrafter"/>
</dbReference>
<reference evidence="8" key="1">
    <citation type="thesis" date="2021" institute="BYU ScholarsArchive" country="Provo, UT, USA">
        <title>Applications of and Algorithms for Genome Assembly and Genomic Analyses with an Emphasis on Marine Teleosts.</title>
        <authorList>
            <person name="Pickett B.D."/>
        </authorList>
    </citation>
    <scope>NUCLEOTIDE SEQUENCE</scope>
    <source>
        <strain evidence="8">HI-2016</strain>
    </source>
</reference>